<keyword evidence="2" id="KW-1185">Reference proteome</keyword>
<reference evidence="1 2" key="1">
    <citation type="submission" date="2022-04" db="EMBL/GenBank/DDBJ databases">
        <authorList>
            <person name="Grouzdev D.S."/>
            <person name="Pantiukh K.S."/>
            <person name="Krutkina M.S."/>
        </authorList>
    </citation>
    <scope>NUCLEOTIDE SEQUENCE [LARGE SCALE GENOMIC DNA]</scope>
    <source>
        <strain evidence="1 2">6x-1</strain>
    </source>
</reference>
<organism evidence="1 2">
    <name type="scientific">Ancylobacter crimeensis</name>
    <dbReference type="NCBI Taxonomy" id="2579147"/>
    <lineage>
        <taxon>Bacteria</taxon>
        <taxon>Pseudomonadati</taxon>
        <taxon>Pseudomonadota</taxon>
        <taxon>Alphaproteobacteria</taxon>
        <taxon>Hyphomicrobiales</taxon>
        <taxon>Xanthobacteraceae</taxon>
        <taxon>Ancylobacter</taxon>
    </lineage>
</organism>
<dbReference type="Proteomes" id="UP001203284">
    <property type="component" value="Unassembled WGS sequence"/>
</dbReference>
<evidence type="ECO:0000313" key="2">
    <source>
        <dbReference type="Proteomes" id="UP001203284"/>
    </source>
</evidence>
<dbReference type="EMBL" id="JALKCH010000011">
    <property type="protein sequence ID" value="MCK0198392.1"/>
    <property type="molecule type" value="Genomic_DNA"/>
</dbReference>
<gene>
    <name evidence="1" type="ORF">MWN34_15875</name>
</gene>
<proteinExistence type="predicted"/>
<accession>A0ABT0DF48</accession>
<name>A0ABT0DF48_9HYPH</name>
<protein>
    <submittedName>
        <fullName evidence="1">Uncharacterized protein</fullName>
    </submittedName>
</protein>
<sequence length="358" mass="39841">MPRPAAAPHPTMPAHARYLLVRPRGGMNDCLVQIHRCRRYAAAHDRIVLLDLSRGAMRVPFDTLFRVLPEASCRLETADDALLAALDTPGAVRPASLCSQLAGFEPSWCTKHENYVDEAGAPVTFDMTRDHPERCLVHEQCGGGLIGARGLEGLALAPDIAGEVVERLARLGAVYDALHVRHSDYRTDFQQLFARARPMFAGQRLLLCTDSAEVQQVARRFFPPQVDLITNMDVPESDEPLHYRPATDIRAAAIDQFCDLIAMARARRYLFTTLDTVAIISGFSALVEGLRAAPAIPERLLSLAPNHALLGATHPMPRRQLPLSRRLARIAALMAEPIWNRRARRRRRRVRRAVLRAG</sequence>
<evidence type="ECO:0000313" key="1">
    <source>
        <dbReference type="EMBL" id="MCK0198392.1"/>
    </source>
</evidence>
<comment type="caution">
    <text evidence="1">The sequence shown here is derived from an EMBL/GenBank/DDBJ whole genome shotgun (WGS) entry which is preliminary data.</text>
</comment>